<proteinExistence type="predicted"/>
<dbReference type="PROSITE" id="PS50943">
    <property type="entry name" value="HTH_CROC1"/>
    <property type="match status" value="1"/>
</dbReference>
<evidence type="ECO:0000313" key="3">
    <source>
        <dbReference type="EMBL" id="HJG37818.1"/>
    </source>
</evidence>
<dbReference type="InterPro" id="IPR010982">
    <property type="entry name" value="Lambda_DNA-bd_dom_sf"/>
</dbReference>
<comment type="caution">
    <text evidence="3">The sequence shown here is derived from an EMBL/GenBank/DDBJ whole genome shotgun (WGS) entry which is preliminary data.</text>
</comment>
<protein>
    <submittedName>
        <fullName evidence="3">Helix-turn-helix domain-containing protein</fullName>
    </submittedName>
</protein>
<dbReference type="CDD" id="cd00093">
    <property type="entry name" value="HTH_XRE"/>
    <property type="match status" value="1"/>
</dbReference>
<reference evidence="3" key="1">
    <citation type="journal article" date="2021" name="PeerJ">
        <title>Extensive microbial diversity within the chicken gut microbiome revealed by metagenomics and culture.</title>
        <authorList>
            <person name="Gilroy R."/>
            <person name="Ravi A."/>
            <person name="Getino M."/>
            <person name="Pursley I."/>
            <person name="Horton D.L."/>
            <person name="Alikhan N.F."/>
            <person name="Baker D."/>
            <person name="Gharbi K."/>
            <person name="Hall N."/>
            <person name="Watson M."/>
            <person name="Adriaenssens E.M."/>
            <person name="Foster-Nyarko E."/>
            <person name="Jarju S."/>
            <person name="Secka A."/>
            <person name="Antonio M."/>
            <person name="Oren A."/>
            <person name="Chaudhuri R.R."/>
            <person name="La Ragione R."/>
            <person name="Hildebrand F."/>
            <person name="Pallen M.J."/>
        </authorList>
    </citation>
    <scope>NUCLEOTIDE SEQUENCE</scope>
    <source>
        <strain evidence="3">ChiHjej13B12-9602</strain>
    </source>
</reference>
<organism evidence="3 4">
    <name type="scientific">Enorma phocaeensis</name>
    <dbReference type="NCBI Taxonomy" id="1871019"/>
    <lineage>
        <taxon>Bacteria</taxon>
        <taxon>Bacillati</taxon>
        <taxon>Actinomycetota</taxon>
        <taxon>Coriobacteriia</taxon>
        <taxon>Coriobacteriales</taxon>
        <taxon>Coriobacteriaceae</taxon>
        <taxon>Enorma</taxon>
    </lineage>
</organism>
<keyword evidence="1" id="KW-0238">DNA-binding</keyword>
<dbReference type="SUPFAM" id="SSF47413">
    <property type="entry name" value="lambda repressor-like DNA-binding domains"/>
    <property type="match status" value="1"/>
</dbReference>
<evidence type="ECO:0000313" key="4">
    <source>
        <dbReference type="Proteomes" id="UP000753256"/>
    </source>
</evidence>
<dbReference type="InterPro" id="IPR001387">
    <property type="entry name" value="Cro/C1-type_HTH"/>
</dbReference>
<dbReference type="GO" id="GO:0003677">
    <property type="term" value="F:DNA binding"/>
    <property type="evidence" value="ECO:0007669"/>
    <property type="project" value="UniProtKB-KW"/>
</dbReference>
<name>A0A921LT74_9ACTN</name>
<dbReference type="PANTHER" id="PTHR46558:SF11">
    <property type="entry name" value="HTH-TYPE TRANSCRIPTIONAL REGULATOR XRE"/>
    <property type="match status" value="1"/>
</dbReference>
<reference evidence="3" key="2">
    <citation type="submission" date="2021-09" db="EMBL/GenBank/DDBJ databases">
        <authorList>
            <person name="Gilroy R."/>
        </authorList>
    </citation>
    <scope>NUCLEOTIDE SEQUENCE</scope>
    <source>
        <strain evidence="3">ChiHjej13B12-9602</strain>
    </source>
</reference>
<dbReference type="SMART" id="SM00530">
    <property type="entry name" value="HTH_XRE"/>
    <property type="match status" value="1"/>
</dbReference>
<dbReference type="RefSeq" id="WP_273190839.1">
    <property type="nucleotide sequence ID" value="NZ_DYUZ01000029.1"/>
</dbReference>
<dbReference type="Pfam" id="PF01381">
    <property type="entry name" value="HTH_3"/>
    <property type="match status" value="1"/>
</dbReference>
<accession>A0A921LT74</accession>
<gene>
    <name evidence="3" type="ORF">K8V70_08180</name>
</gene>
<dbReference type="EMBL" id="DYUZ01000029">
    <property type="protein sequence ID" value="HJG37818.1"/>
    <property type="molecule type" value="Genomic_DNA"/>
</dbReference>
<dbReference type="Gene3D" id="1.10.260.40">
    <property type="entry name" value="lambda repressor-like DNA-binding domains"/>
    <property type="match status" value="1"/>
</dbReference>
<evidence type="ECO:0000259" key="2">
    <source>
        <dbReference type="PROSITE" id="PS50943"/>
    </source>
</evidence>
<dbReference type="PANTHER" id="PTHR46558">
    <property type="entry name" value="TRACRIPTIONAL REGULATORY PROTEIN-RELATED-RELATED"/>
    <property type="match status" value="1"/>
</dbReference>
<sequence length="139" mass="14961">MERQTLGTMIRTLRQEKQMTQLDLGREMGVTDKAVSKWERDLSVPDVSSLPKLASLLGVSVDELLQAHAAGEQSAERNPSLEKASALIKLVFKAVALAMGVGVTALSIMDEIDPRNAFILLGIGLACLALTQISDEGKE</sequence>
<evidence type="ECO:0000256" key="1">
    <source>
        <dbReference type="ARBA" id="ARBA00023125"/>
    </source>
</evidence>
<dbReference type="Proteomes" id="UP000753256">
    <property type="component" value="Unassembled WGS sequence"/>
</dbReference>
<dbReference type="AlphaFoldDB" id="A0A921LT74"/>
<feature type="domain" description="HTH cro/C1-type" evidence="2">
    <location>
        <begin position="10"/>
        <end position="64"/>
    </location>
</feature>